<sequence>MKHINHRIVSAGVAAIAGAGPVAILGAVAGSVLPDFDIPLGIPHRTITHWWPLYAIAFGAPWLATTNPILHQFFLWVAIGSVLHILEDSLTVGGVPLLNPFGKKFSFKVTRTGGILEYLISLGIVVAVVLLFLKDPYYSQSFKESTVMMMEHLRSLFRTIAP</sequence>
<dbReference type="Proteomes" id="UP000029452">
    <property type="component" value="Unassembled WGS sequence"/>
</dbReference>
<dbReference type="EMBL" id="JPGK01000006">
    <property type="protein sequence ID" value="KGA93441.1"/>
    <property type="molecule type" value="Genomic_DNA"/>
</dbReference>
<proteinExistence type="predicted"/>
<accession>A0A094YJQ3</accession>
<name>A0A094YJQ3_9BACT</name>
<dbReference type="Pfam" id="PF04307">
    <property type="entry name" value="YdjM"/>
    <property type="match status" value="1"/>
</dbReference>
<feature type="transmembrane region" description="Helical" evidence="1">
    <location>
        <begin position="73"/>
        <end position="95"/>
    </location>
</feature>
<gene>
    <name evidence="2" type="ORF">LptCag_0054</name>
</gene>
<protein>
    <submittedName>
        <fullName evidence="2">HD domain protein</fullName>
    </submittedName>
</protein>
<evidence type="ECO:0000313" key="3">
    <source>
        <dbReference type="Proteomes" id="UP000029452"/>
    </source>
</evidence>
<comment type="caution">
    <text evidence="2">The sequence shown here is derived from an EMBL/GenBank/DDBJ whole genome shotgun (WGS) entry which is preliminary data.</text>
</comment>
<keyword evidence="1" id="KW-0812">Transmembrane</keyword>
<dbReference type="OrthoDB" id="5459053at2"/>
<evidence type="ECO:0000313" key="2">
    <source>
        <dbReference type="EMBL" id="KGA93441.1"/>
    </source>
</evidence>
<organism evidence="2 3">
    <name type="scientific">Leptospirillum ferriphilum</name>
    <dbReference type="NCBI Taxonomy" id="178606"/>
    <lineage>
        <taxon>Bacteria</taxon>
        <taxon>Pseudomonadati</taxon>
        <taxon>Nitrospirota</taxon>
        <taxon>Nitrospiria</taxon>
        <taxon>Nitrospirales</taxon>
        <taxon>Nitrospiraceae</taxon>
        <taxon>Leptospirillum</taxon>
    </lineage>
</organism>
<dbReference type="AlphaFoldDB" id="A0A094YJQ3"/>
<dbReference type="InterPro" id="IPR007404">
    <property type="entry name" value="YdjM-like"/>
</dbReference>
<dbReference type="RefSeq" id="WP_036082727.1">
    <property type="nucleotide sequence ID" value="NZ_JPGK01000006.1"/>
</dbReference>
<keyword evidence="1" id="KW-0472">Membrane</keyword>
<reference evidence="2 3" key="1">
    <citation type="submission" date="2014-06" db="EMBL/GenBank/DDBJ databases">
        <title>Draft genome sequence of iron oxidizing acidophile Leptospirillum ferriphilum DSM14647.</title>
        <authorList>
            <person name="Cardenas J.P."/>
            <person name="Lazcano M."/>
            <person name="Ossandon F.J."/>
            <person name="Corbett M."/>
            <person name="Holmes D.S."/>
            <person name="Watkin E."/>
        </authorList>
    </citation>
    <scope>NUCLEOTIDE SEQUENCE [LARGE SCALE GENOMIC DNA]</scope>
    <source>
        <strain evidence="2 3">DSM 14647</strain>
    </source>
</reference>
<keyword evidence="1" id="KW-1133">Transmembrane helix</keyword>
<feature type="transmembrane region" description="Helical" evidence="1">
    <location>
        <begin position="50"/>
        <end position="66"/>
    </location>
</feature>
<feature type="transmembrane region" description="Helical" evidence="1">
    <location>
        <begin position="115"/>
        <end position="133"/>
    </location>
</feature>
<dbReference type="PATRIC" id="fig|178606.4.peg.1652"/>
<evidence type="ECO:0000256" key="1">
    <source>
        <dbReference type="SAM" id="Phobius"/>
    </source>
</evidence>